<dbReference type="GO" id="GO:0032511">
    <property type="term" value="P:late endosome to vacuole transport via multivesicular body sorting pathway"/>
    <property type="evidence" value="ECO:0007669"/>
    <property type="project" value="TreeGrafter"/>
</dbReference>
<keyword evidence="6" id="KW-0472">Membrane</keyword>
<evidence type="ECO:0000256" key="8">
    <source>
        <dbReference type="SAM" id="MobiDB-lite"/>
    </source>
</evidence>
<dbReference type="GO" id="GO:0006900">
    <property type="term" value="P:vesicle budding from membrane"/>
    <property type="evidence" value="ECO:0007669"/>
    <property type="project" value="TreeGrafter"/>
</dbReference>
<name>A0A336LT83_CULSO</name>
<keyword evidence="4" id="KW-0967">Endosome</keyword>
<evidence type="ECO:0000256" key="4">
    <source>
        <dbReference type="ARBA" id="ARBA00022753"/>
    </source>
</evidence>
<feature type="region of interest" description="Disordered" evidence="8">
    <location>
        <begin position="178"/>
        <end position="200"/>
    </location>
</feature>
<protein>
    <submittedName>
        <fullName evidence="9">CSON015169 protein</fullName>
    </submittedName>
</protein>
<keyword evidence="7" id="KW-0175">Coiled coil</keyword>
<comment type="similarity">
    <text evidence="2">Belongs to the SNF7 family.</text>
</comment>
<evidence type="ECO:0000256" key="7">
    <source>
        <dbReference type="SAM" id="Coils"/>
    </source>
</evidence>
<dbReference type="PANTHER" id="PTHR22761">
    <property type="entry name" value="CHARGED MULTIVESICULAR BODY PROTEIN"/>
    <property type="match status" value="1"/>
</dbReference>
<comment type="subcellular location">
    <subcellularLocation>
        <location evidence="1">Endosome membrane</location>
    </subcellularLocation>
</comment>
<dbReference type="Gene3D" id="6.10.140.1230">
    <property type="match status" value="1"/>
</dbReference>
<feature type="coiled-coil region" evidence="7">
    <location>
        <begin position="18"/>
        <end position="74"/>
    </location>
</feature>
<dbReference type="PANTHER" id="PTHR22761:SF5">
    <property type="entry name" value="CHARGED MULTIVESICULAR BODY PROTEIN 6"/>
    <property type="match status" value="1"/>
</dbReference>
<proteinExistence type="inferred from homology"/>
<evidence type="ECO:0000256" key="2">
    <source>
        <dbReference type="ARBA" id="ARBA00006190"/>
    </source>
</evidence>
<evidence type="ECO:0000256" key="5">
    <source>
        <dbReference type="ARBA" id="ARBA00022927"/>
    </source>
</evidence>
<evidence type="ECO:0000256" key="1">
    <source>
        <dbReference type="ARBA" id="ARBA00004608"/>
    </source>
</evidence>
<evidence type="ECO:0000256" key="6">
    <source>
        <dbReference type="ARBA" id="ARBA00023136"/>
    </source>
</evidence>
<dbReference type="OMA" id="RAKQPAM"/>
<evidence type="ECO:0000313" key="9">
    <source>
        <dbReference type="EMBL" id="SSX19617.1"/>
    </source>
</evidence>
<reference evidence="9" key="1">
    <citation type="submission" date="2018-07" db="EMBL/GenBank/DDBJ databases">
        <authorList>
            <person name="Quirk P.G."/>
            <person name="Krulwich T.A."/>
        </authorList>
    </citation>
    <scope>NUCLEOTIDE SEQUENCE</scope>
</reference>
<dbReference type="AlphaFoldDB" id="A0A336LT83"/>
<dbReference type="EMBL" id="UFQT01000093">
    <property type="protein sequence ID" value="SSX19617.1"/>
    <property type="molecule type" value="Genomic_DNA"/>
</dbReference>
<sequence>MGGLFGKAKKTAVKITEQDKAILQLKQQRDKLKQYQKRVENQLESDRLLAKKCLEKGNKDRARLLLRKKKYQEKLLQNADSRLEVIEKMTSDLEFALVEVDVMNTLKVGNEALKKVNEIMDIDEIEKILDETREGVEKQQEIDQLISGALTEEDEETVLAELDKLMEEEKRDHIEYIDEDIGDQLPEVPQDELPEKEKTKKVRKASVEKIALEA</sequence>
<organism evidence="9">
    <name type="scientific">Culicoides sonorensis</name>
    <name type="common">Biting midge</name>
    <dbReference type="NCBI Taxonomy" id="179676"/>
    <lineage>
        <taxon>Eukaryota</taxon>
        <taxon>Metazoa</taxon>
        <taxon>Ecdysozoa</taxon>
        <taxon>Arthropoda</taxon>
        <taxon>Hexapoda</taxon>
        <taxon>Insecta</taxon>
        <taxon>Pterygota</taxon>
        <taxon>Neoptera</taxon>
        <taxon>Endopterygota</taxon>
        <taxon>Diptera</taxon>
        <taxon>Nematocera</taxon>
        <taxon>Chironomoidea</taxon>
        <taxon>Ceratopogonidae</taxon>
        <taxon>Ceratopogoninae</taxon>
        <taxon>Culicoides</taxon>
        <taxon>Monoculicoides</taxon>
    </lineage>
</organism>
<keyword evidence="5" id="KW-0653">Protein transport</keyword>
<gene>
    <name evidence="9" type="primary">CSON015169</name>
</gene>
<accession>A0A336LT83</accession>
<dbReference type="GO" id="GO:0000815">
    <property type="term" value="C:ESCRT III complex"/>
    <property type="evidence" value="ECO:0007669"/>
    <property type="project" value="TreeGrafter"/>
</dbReference>
<keyword evidence="3" id="KW-0813">Transport</keyword>
<dbReference type="GO" id="GO:0015031">
    <property type="term" value="P:protein transport"/>
    <property type="evidence" value="ECO:0007669"/>
    <property type="project" value="UniProtKB-KW"/>
</dbReference>
<evidence type="ECO:0000256" key="3">
    <source>
        <dbReference type="ARBA" id="ARBA00022448"/>
    </source>
</evidence>
<dbReference type="Pfam" id="PF03357">
    <property type="entry name" value="Snf7"/>
    <property type="match status" value="1"/>
</dbReference>
<dbReference type="GO" id="GO:0005771">
    <property type="term" value="C:multivesicular body"/>
    <property type="evidence" value="ECO:0007669"/>
    <property type="project" value="TreeGrafter"/>
</dbReference>
<dbReference type="InterPro" id="IPR005024">
    <property type="entry name" value="Snf7_fam"/>
</dbReference>
<dbReference type="VEuPathDB" id="VectorBase:CSON015169"/>